<feature type="transmembrane region" description="Helical" evidence="1">
    <location>
        <begin position="55"/>
        <end position="76"/>
    </location>
</feature>
<keyword evidence="3" id="KW-1185">Reference proteome</keyword>
<gene>
    <name evidence="2" type="ORF">OPDIPICF_04839</name>
</gene>
<reference evidence="2 3" key="1">
    <citation type="submission" date="2019-11" db="EMBL/GenBank/DDBJ databases">
        <authorList>
            <person name="Holert J."/>
        </authorList>
    </citation>
    <scope>NUCLEOTIDE SEQUENCE [LARGE SCALE GENOMIC DNA]</scope>
    <source>
        <strain evidence="2">SB11_3</strain>
    </source>
</reference>
<organism evidence="2 3">
    <name type="scientific">BD1-7 clade bacterium</name>
    <dbReference type="NCBI Taxonomy" id="2029982"/>
    <lineage>
        <taxon>Bacteria</taxon>
        <taxon>Pseudomonadati</taxon>
        <taxon>Pseudomonadota</taxon>
        <taxon>Gammaproteobacteria</taxon>
        <taxon>Cellvibrionales</taxon>
        <taxon>Spongiibacteraceae</taxon>
        <taxon>BD1-7 clade</taxon>
    </lineage>
</organism>
<evidence type="ECO:0000313" key="2">
    <source>
        <dbReference type="EMBL" id="CAA0121032.1"/>
    </source>
</evidence>
<accession>A0A5S9QP95</accession>
<name>A0A5S9QP95_9GAMM</name>
<keyword evidence="1" id="KW-1133">Transmembrane helix</keyword>
<dbReference type="Proteomes" id="UP000441399">
    <property type="component" value="Unassembled WGS sequence"/>
</dbReference>
<keyword evidence="1" id="KW-0812">Transmembrane</keyword>
<evidence type="ECO:0000256" key="1">
    <source>
        <dbReference type="SAM" id="Phobius"/>
    </source>
</evidence>
<evidence type="ECO:0000313" key="3">
    <source>
        <dbReference type="Proteomes" id="UP000441399"/>
    </source>
</evidence>
<sequence>MNMKNISVIILSIIPALAHASDMGGLAFFISIPISFFCLVFAFLIGLFSKSGQGFIGLGLCAIVSCILGLQVLAGFTYQESGALYIIQAALLLLLVFPFIVLHSSINKQ</sequence>
<feature type="transmembrane region" description="Helical" evidence="1">
    <location>
        <begin position="28"/>
        <end position="48"/>
    </location>
</feature>
<feature type="transmembrane region" description="Helical" evidence="1">
    <location>
        <begin position="82"/>
        <end position="102"/>
    </location>
</feature>
<proteinExistence type="predicted"/>
<dbReference type="AlphaFoldDB" id="A0A5S9QP95"/>
<keyword evidence="1" id="KW-0472">Membrane</keyword>
<protein>
    <submittedName>
        <fullName evidence="2">Uncharacterized protein</fullName>
    </submittedName>
</protein>
<dbReference type="EMBL" id="CACSIO010000037">
    <property type="protein sequence ID" value="CAA0121032.1"/>
    <property type="molecule type" value="Genomic_DNA"/>
</dbReference>